<dbReference type="InterPro" id="IPR018616">
    <property type="entry name" value="GUCD1"/>
</dbReference>
<sequence>MSASEKYVEHNVEHYQQRYNWDCGVSCVLMMLPREQREEMLNNFEEICEDEGFRQSTWTIDLCYLLKRFGIKHSMYTTTLGVNEDCRRHGYYDRIIHMDRDRVLRRFDEATSRGIHVRKQSLGYRDLLLHLHTSGPAILLVDATLLVCDLCKHNKLKAEFRRCFGGSYSGHYVVVVGARGSKLLYRDPALAARLCAASAPTLLRAHRASGTDMDAVLVYRDYSYTASLIERLQVDYWAKGLGFDSQVVQSTTKLFSAGNALVTHLVFQVSMGGGDCLPSDDTSARLPAWSKKNGNFVLGENHPMTSPALGEARWNFRLLLTKNYPVPTSAFCAGAPVNRYAVQQKNTQIQIVMNSLRLLYASYHCHLADIVTPPSRRAPYTRLPFFGVENHLMTSSKGSVRLLLTTHHPVLTPAFLARASCGRAQMGRLDRSNTAASQRTDVKQRLRCVSEVTGGPNTPSQSPIPQQPLNF</sequence>
<dbReference type="PANTHER" id="PTHR31400">
    <property type="entry name" value="GUANYLYL CYCLASE DOMAIN CONTAINING PROTEIN 1 GUCD1"/>
    <property type="match status" value="1"/>
</dbReference>
<evidence type="ECO:0000313" key="2">
    <source>
        <dbReference type="EMBL" id="SOQ54911.1"/>
    </source>
</evidence>
<dbReference type="Pfam" id="PF09778">
    <property type="entry name" value="Guanylate_cyc_2"/>
    <property type="match status" value="1"/>
</dbReference>
<proteinExistence type="predicted"/>
<dbReference type="PANTHER" id="PTHR31400:SF1">
    <property type="entry name" value="PROTEIN GUCD1"/>
    <property type="match status" value="1"/>
</dbReference>
<feature type="compositionally biased region" description="Polar residues" evidence="1">
    <location>
        <begin position="455"/>
        <end position="471"/>
    </location>
</feature>
<feature type="region of interest" description="Disordered" evidence="1">
    <location>
        <begin position="451"/>
        <end position="471"/>
    </location>
</feature>
<evidence type="ECO:0000256" key="1">
    <source>
        <dbReference type="SAM" id="MobiDB-lite"/>
    </source>
</evidence>
<protein>
    <submittedName>
        <fullName evidence="2">SFRICE_018376</fullName>
    </submittedName>
</protein>
<dbReference type="EMBL" id="ODYU01010068">
    <property type="protein sequence ID" value="SOQ54911.1"/>
    <property type="molecule type" value="Genomic_DNA"/>
</dbReference>
<dbReference type="AlphaFoldDB" id="A0A2H1WPB2"/>
<organism evidence="2">
    <name type="scientific">Spodoptera frugiperda</name>
    <name type="common">Fall armyworm</name>
    <dbReference type="NCBI Taxonomy" id="7108"/>
    <lineage>
        <taxon>Eukaryota</taxon>
        <taxon>Metazoa</taxon>
        <taxon>Ecdysozoa</taxon>
        <taxon>Arthropoda</taxon>
        <taxon>Hexapoda</taxon>
        <taxon>Insecta</taxon>
        <taxon>Pterygota</taxon>
        <taxon>Neoptera</taxon>
        <taxon>Endopterygota</taxon>
        <taxon>Lepidoptera</taxon>
        <taxon>Glossata</taxon>
        <taxon>Ditrysia</taxon>
        <taxon>Noctuoidea</taxon>
        <taxon>Noctuidae</taxon>
        <taxon>Amphipyrinae</taxon>
        <taxon>Spodoptera</taxon>
    </lineage>
</organism>
<accession>A0A2H1WPB2</accession>
<reference evidence="2" key="1">
    <citation type="submission" date="2016-07" db="EMBL/GenBank/DDBJ databases">
        <authorList>
            <person name="Bretaudeau A."/>
        </authorList>
    </citation>
    <scope>NUCLEOTIDE SEQUENCE</scope>
    <source>
        <strain evidence="2">Rice</strain>
        <tissue evidence="2">Whole body</tissue>
    </source>
</reference>
<gene>
    <name evidence="2" type="ORF">SFRICE_018376</name>
</gene>
<name>A0A2H1WPB2_SPOFR</name>